<organism evidence="6 7">
    <name type="scientific">Candidatus Saccharicenans subterraneus</name>
    <dbReference type="NCBI Taxonomy" id="2508984"/>
    <lineage>
        <taxon>Bacteria</taxon>
        <taxon>Candidatus Aminicenantota</taxon>
        <taxon>Candidatus Aminicenantia</taxon>
        <taxon>Candidatus Aminicenantales</taxon>
        <taxon>Candidatus Saccharicenantaceae</taxon>
        <taxon>Candidatus Saccharicenans</taxon>
    </lineage>
</organism>
<keyword evidence="1 6" id="KW-0436">Ligase</keyword>
<evidence type="ECO:0000256" key="4">
    <source>
        <dbReference type="ARBA" id="ARBA00024484"/>
    </source>
</evidence>
<dbReference type="InterPro" id="IPR045851">
    <property type="entry name" value="AMP-bd_C_sf"/>
</dbReference>
<comment type="caution">
    <text evidence="6">The sequence shown here is derived from an EMBL/GenBank/DDBJ whole genome shotgun (WGS) entry which is preliminary data.</text>
</comment>
<dbReference type="GO" id="GO:0016020">
    <property type="term" value="C:membrane"/>
    <property type="evidence" value="ECO:0007669"/>
    <property type="project" value="TreeGrafter"/>
</dbReference>
<dbReference type="Gene3D" id="3.40.50.12780">
    <property type="entry name" value="N-terminal domain of ligase-like"/>
    <property type="match status" value="2"/>
</dbReference>
<evidence type="ECO:0000313" key="6">
    <source>
        <dbReference type="EMBL" id="RFT15456.1"/>
    </source>
</evidence>
<gene>
    <name evidence="6" type="ORF">OP8BY_0346</name>
</gene>
<dbReference type="PANTHER" id="PTHR43272:SF32">
    <property type="entry name" value="AMP-DEPENDENT SYNTHETASE_LIGASE DOMAIN-CONTAINING PROTEIN"/>
    <property type="match status" value="1"/>
</dbReference>
<dbReference type="PANTHER" id="PTHR43272">
    <property type="entry name" value="LONG-CHAIN-FATTY-ACID--COA LIGASE"/>
    <property type="match status" value="1"/>
</dbReference>
<dbReference type="CDD" id="cd05907">
    <property type="entry name" value="VL_LC_FACS_like"/>
    <property type="match status" value="1"/>
</dbReference>
<proteinExistence type="predicted"/>
<protein>
    <submittedName>
        <fullName evidence="6">Long-chain-fatty-acid--CoA ligase</fullName>
    </submittedName>
</protein>
<dbReference type="EMBL" id="QUAH01000009">
    <property type="protein sequence ID" value="RFT15456.1"/>
    <property type="molecule type" value="Genomic_DNA"/>
</dbReference>
<accession>A0A3E2BLH6</accession>
<comment type="catalytic activity">
    <reaction evidence="4">
        <text>a long-chain fatty acid + ATP + CoA = a long-chain fatty acyl-CoA + AMP + diphosphate</text>
        <dbReference type="Rhea" id="RHEA:15421"/>
        <dbReference type="ChEBI" id="CHEBI:30616"/>
        <dbReference type="ChEBI" id="CHEBI:33019"/>
        <dbReference type="ChEBI" id="CHEBI:57287"/>
        <dbReference type="ChEBI" id="CHEBI:57560"/>
        <dbReference type="ChEBI" id="CHEBI:83139"/>
        <dbReference type="ChEBI" id="CHEBI:456215"/>
        <dbReference type="EC" id="6.2.1.3"/>
    </reaction>
    <physiologicalReaction direction="left-to-right" evidence="4">
        <dbReference type="Rhea" id="RHEA:15422"/>
    </physiologicalReaction>
</comment>
<evidence type="ECO:0000259" key="5">
    <source>
        <dbReference type="Pfam" id="PF00501"/>
    </source>
</evidence>
<dbReference type="InterPro" id="IPR020845">
    <property type="entry name" value="AMP-binding_CS"/>
</dbReference>
<dbReference type="Proteomes" id="UP000257323">
    <property type="component" value="Unassembled WGS sequence"/>
</dbReference>
<dbReference type="PROSITE" id="PS00455">
    <property type="entry name" value="AMP_BINDING"/>
    <property type="match status" value="1"/>
</dbReference>
<keyword evidence="2" id="KW-0276">Fatty acid metabolism</keyword>
<evidence type="ECO:0000256" key="1">
    <source>
        <dbReference type="ARBA" id="ARBA00022598"/>
    </source>
</evidence>
<evidence type="ECO:0000256" key="3">
    <source>
        <dbReference type="ARBA" id="ARBA00023098"/>
    </source>
</evidence>
<dbReference type="InterPro" id="IPR000873">
    <property type="entry name" value="AMP-dep_synth/lig_dom"/>
</dbReference>
<dbReference type="AlphaFoldDB" id="A0A3E2BLH6"/>
<sequence>MIETLAQLFLNTVREYRKPDLMLYKKEGKYVPISTAEFERTVVHLALALNHLGFRKGDKLVILSENRPEWVMTDFATICQGGLTVPIYTSLTAQQAEYIIQDSDASVVVVSNPEQRAKIEAIKGNLGRVRHFITFEPEKVPGFMNLAELLEIGQKKAAENPELFTSLAAAILPEDEASLIYTSGTTGYPKGVILTHHNFISNVKTCVALFDISSRDTVLSFLPLSHVLERMVMFAYIYAGTTIGFAESIDTVAQNLLEVRPNIMVSVPRVFEKIYARVMDNVLTSSTLKKKIFFWAYRVGKKYAQKDLAGEKIPALLKLKRKIAHKLVFSKIIERTGGRVRFFISGGAPLAKDIAEFFYALGLVIYEGYGLTETAPVLTVNRPGAIRFGTVGKPIPEVELKIAPDGEILARGPNVMKGYYKKEAETREVFEGGWFHTGDIGHLDEDGFLVITDRKKDLIVTSGGKNVAPQPIENLLKTCPYISTVVVIGDKRRFISALVVPNFEKLEELAKSRGLTFADRRELVKNPEIVAFIQAEIDRATAGMASYEKIKKVALLDRELEIEKGEITPTLKVRRAAIENRYRELIESLYREDSSASSLDSSE</sequence>
<feature type="domain" description="AMP-dependent synthetase/ligase" evidence="5">
    <location>
        <begin position="26"/>
        <end position="420"/>
    </location>
</feature>
<dbReference type="GO" id="GO:0004467">
    <property type="term" value="F:long-chain fatty acid-CoA ligase activity"/>
    <property type="evidence" value="ECO:0007669"/>
    <property type="project" value="UniProtKB-EC"/>
</dbReference>
<name>A0A3E2BLH6_9BACT</name>
<evidence type="ECO:0000256" key="2">
    <source>
        <dbReference type="ARBA" id="ARBA00022832"/>
    </source>
</evidence>
<dbReference type="Gene3D" id="3.30.300.30">
    <property type="match status" value="1"/>
</dbReference>
<dbReference type="InterPro" id="IPR042099">
    <property type="entry name" value="ANL_N_sf"/>
</dbReference>
<keyword evidence="3" id="KW-0443">Lipid metabolism</keyword>
<dbReference type="Pfam" id="PF00501">
    <property type="entry name" value="AMP-binding"/>
    <property type="match status" value="1"/>
</dbReference>
<dbReference type="Pfam" id="PF23562">
    <property type="entry name" value="AMP-binding_C_3"/>
    <property type="match status" value="1"/>
</dbReference>
<evidence type="ECO:0000313" key="7">
    <source>
        <dbReference type="Proteomes" id="UP000257323"/>
    </source>
</evidence>
<dbReference type="SUPFAM" id="SSF56801">
    <property type="entry name" value="Acetyl-CoA synthetase-like"/>
    <property type="match status" value="1"/>
</dbReference>
<reference evidence="6 7" key="1">
    <citation type="submission" date="2018-08" db="EMBL/GenBank/DDBJ databases">
        <title>Genome analysis of the thermophilic bacterium of the candidate phylum Aminicenantes from deep subsurface aquifer revealed its physiology and ecological role.</title>
        <authorList>
            <person name="Kadnikov V.V."/>
            <person name="Mardanov A.V."/>
            <person name="Beletsky A.V."/>
            <person name="Karnachuk O.V."/>
            <person name="Ravin N.V."/>
        </authorList>
    </citation>
    <scope>NUCLEOTIDE SEQUENCE [LARGE SCALE GENOMIC DNA]</scope>
    <source>
        <strain evidence="6">BY38</strain>
    </source>
</reference>